<gene>
    <name evidence="1" type="ORF">QWZ12_00095</name>
</gene>
<dbReference type="Proteomes" id="UP001224644">
    <property type="component" value="Unassembled WGS sequence"/>
</dbReference>
<reference evidence="2" key="1">
    <citation type="journal article" date="2019" name="Int. J. Syst. Evol. Microbiol.">
        <title>The Global Catalogue of Microorganisms (GCM) 10K type strain sequencing project: providing services to taxonomists for standard genome sequencing and annotation.</title>
        <authorList>
            <consortium name="The Broad Institute Genomics Platform"/>
            <consortium name="The Broad Institute Genome Sequencing Center for Infectious Disease"/>
            <person name="Wu L."/>
            <person name="Ma J."/>
        </authorList>
    </citation>
    <scope>NUCLEOTIDE SEQUENCE [LARGE SCALE GENOMIC DNA]</scope>
    <source>
        <strain evidence="2">CECT 7069</strain>
    </source>
</reference>
<dbReference type="RefSeq" id="WP_238226446.1">
    <property type="nucleotide sequence ID" value="NZ_BPQD01000017.1"/>
</dbReference>
<comment type="caution">
    <text evidence="1">The sequence shown here is derived from an EMBL/GenBank/DDBJ whole genome shotgun (WGS) entry which is preliminary data.</text>
</comment>
<evidence type="ECO:0000313" key="1">
    <source>
        <dbReference type="EMBL" id="MDN3589002.1"/>
    </source>
</evidence>
<organism evidence="1 2">
    <name type="scientific">Methylobacterium adhaesivum</name>
    <dbReference type="NCBI Taxonomy" id="333297"/>
    <lineage>
        <taxon>Bacteria</taxon>
        <taxon>Pseudomonadati</taxon>
        <taxon>Pseudomonadota</taxon>
        <taxon>Alphaproteobacteria</taxon>
        <taxon>Hyphomicrobiales</taxon>
        <taxon>Methylobacteriaceae</taxon>
        <taxon>Methylobacterium</taxon>
    </lineage>
</organism>
<evidence type="ECO:0000313" key="2">
    <source>
        <dbReference type="Proteomes" id="UP001224644"/>
    </source>
</evidence>
<dbReference type="EMBL" id="JAUFPX010000001">
    <property type="protein sequence ID" value="MDN3589002.1"/>
    <property type="molecule type" value="Genomic_DNA"/>
</dbReference>
<proteinExistence type="predicted"/>
<protein>
    <submittedName>
        <fullName evidence="1">Uncharacterized protein</fullName>
    </submittedName>
</protein>
<accession>A0ABT8BAG2</accession>
<keyword evidence="2" id="KW-1185">Reference proteome</keyword>
<name>A0ABT8BAG2_9HYPH</name>
<sequence>MALSTVSVSDRVAAPSGVFNGTGSVNAMPVFEAKNLDSEFEGHGFLAAILHPSQEAQTRALTHGRNRAARASMMADPMTVEPRYPLCSRDAEIEVQAT</sequence>